<dbReference type="CDD" id="cd02440">
    <property type="entry name" value="AdoMet_MTases"/>
    <property type="match status" value="1"/>
</dbReference>
<dbReference type="SUPFAM" id="SSF53335">
    <property type="entry name" value="S-adenosyl-L-methionine-dependent methyltransferases"/>
    <property type="match status" value="1"/>
</dbReference>
<evidence type="ECO:0000256" key="3">
    <source>
        <dbReference type="ARBA" id="ARBA00022679"/>
    </source>
</evidence>
<gene>
    <name evidence="7" type="ORF">ACH49Z_04720</name>
</gene>
<evidence type="ECO:0000256" key="4">
    <source>
        <dbReference type="ARBA" id="ARBA00022691"/>
    </source>
</evidence>
<evidence type="ECO:0000256" key="1">
    <source>
        <dbReference type="ARBA" id="ARBA00012771"/>
    </source>
</evidence>
<dbReference type="NCBIfam" id="TIGR03704">
    <property type="entry name" value="PrmC_rel_meth"/>
    <property type="match status" value="1"/>
</dbReference>
<comment type="catalytic activity">
    <reaction evidence="5">
        <text>L-glutaminyl-[peptide chain release factor] + S-adenosyl-L-methionine = N(5)-methyl-L-glutaminyl-[peptide chain release factor] + S-adenosyl-L-homocysteine + H(+)</text>
        <dbReference type="Rhea" id="RHEA:42896"/>
        <dbReference type="Rhea" id="RHEA-COMP:10271"/>
        <dbReference type="Rhea" id="RHEA-COMP:10272"/>
        <dbReference type="ChEBI" id="CHEBI:15378"/>
        <dbReference type="ChEBI" id="CHEBI:30011"/>
        <dbReference type="ChEBI" id="CHEBI:57856"/>
        <dbReference type="ChEBI" id="CHEBI:59789"/>
        <dbReference type="ChEBI" id="CHEBI:61891"/>
        <dbReference type="EC" id="2.1.1.297"/>
    </reaction>
</comment>
<evidence type="ECO:0000256" key="2">
    <source>
        <dbReference type="ARBA" id="ARBA00022603"/>
    </source>
</evidence>
<keyword evidence="2" id="KW-0489">Methyltransferase</keyword>
<organism evidence="7 8">
    <name type="scientific">Nocardia testacea</name>
    <dbReference type="NCBI Taxonomy" id="248551"/>
    <lineage>
        <taxon>Bacteria</taxon>
        <taxon>Bacillati</taxon>
        <taxon>Actinomycetota</taxon>
        <taxon>Actinomycetes</taxon>
        <taxon>Mycobacteriales</taxon>
        <taxon>Nocardiaceae</taxon>
        <taxon>Nocardia</taxon>
    </lineage>
</organism>
<protein>
    <recommendedName>
        <fullName evidence="1">peptide chain release factor N(5)-glutamine methyltransferase</fullName>
        <ecNumber evidence="1">2.1.1.297</ecNumber>
    </recommendedName>
</protein>
<dbReference type="PANTHER" id="PTHR18895:SF74">
    <property type="entry name" value="MTRF1L RELEASE FACTOR GLUTAMINE METHYLTRANSFERASE"/>
    <property type="match status" value="1"/>
</dbReference>
<keyword evidence="3" id="KW-0808">Transferase</keyword>
<dbReference type="InterPro" id="IPR050320">
    <property type="entry name" value="N5-glutamine_MTase"/>
</dbReference>
<dbReference type="InterPro" id="IPR004556">
    <property type="entry name" value="HemK-like"/>
</dbReference>
<evidence type="ECO:0000259" key="6">
    <source>
        <dbReference type="Pfam" id="PF05175"/>
    </source>
</evidence>
<dbReference type="Proteomes" id="UP001611494">
    <property type="component" value="Unassembled WGS sequence"/>
</dbReference>
<accession>A0ABW7VTU6</accession>
<dbReference type="InterPro" id="IPR029063">
    <property type="entry name" value="SAM-dependent_MTases_sf"/>
</dbReference>
<dbReference type="EMBL" id="JBIRYL010000001">
    <property type="protein sequence ID" value="MFI2229135.1"/>
    <property type="molecule type" value="Genomic_DNA"/>
</dbReference>
<dbReference type="Gene3D" id="3.40.50.150">
    <property type="entry name" value="Vaccinia Virus protein VP39"/>
    <property type="match status" value="1"/>
</dbReference>
<keyword evidence="8" id="KW-1185">Reference proteome</keyword>
<proteinExistence type="predicted"/>
<dbReference type="NCBIfam" id="TIGR00536">
    <property type="entry name" value="hemK_fam"/>
    <property type="match status" value="1"/>
</dbReference>
<evidence type="ECO:0000313" key="8">
    <source>
        <dbReference type="Proteomes" id="UP001611494"/>
    </source>
</evidence>
<dbReference type="Pfam" id="PF05175">
    <property type="entry name" value="MTS"/>
    <property type="match status" value="1"/>
</dbReference>
<sequence length="265" mass="27512">MTDTAEIIRQLRAAGCVFAEEEAQLLIEAAASDEELAGLLARRIAGSPLEHLLGWVRFRGIRIGVRDGVFVPRQRSALLVEEALALAAAHPVRTVVDLCCGSGALGLALVNELGPRPVDLVAADIDPVAVACARDNLAAVGGRVHQGDLFGALPEDLRGRIDILLANTPYVPTGLIARLPPEARDHEPQAALDGGPDGLALARRTAATAAGWLAPGGSLLIEIGVDQVPAARELLTAGGLTARIVRSSELDATVAVGRRPATSGR</sequence>
<dbReference type="PANTHER" id="PTHR18895">
    <property type="entry name" value="HEMK METHYLTRANSFERASE"/>
    <property type="match status" value="1"/>
</dbReference>
<comment type="caution">
    <text evidence="7">The sequence shown here is derived from an EMBL/GenBank/DDBJ whole genome shotgun (WGS) entry which is preliminary data.</text>
</comment>
<keyword evidence="4" id="KW-0949">S-adenosyl-L-methionine</keyword>
<reference evidence="7 8" key="1">
    <citation type="submission" date="2024-10" db="EMBL/GenBank/DDBJ databases">
        <title>The Natural Products Discovery Center: Release of the First 8490 Sequenced Strains for Exploring Actinobacteria Biosynthetic Diversity.</title>
        <authorList>
            <person name="Kalkreuter E."/>
            <person name="Kautsar S.A."/>
            <person name="Yang D."/>
            <person name="Bader C.D."/>
            <person name="Teijaro C.N."/>
            <person name="Fluegel L."/>
            <person name="Davis C.M."/>
            <person name="Simpson J.R."/>
            <person name="Lauterbach L."/>
            <person name="Steele A.D."/>
            <person name="Gui C."/>
            <person name="Meng S."/>
            <person name="Li G."/>
            <person name="Viehrig K."/>
            <person name="Ye F."/>
            <person name="Su P."/>
            <person name="Kiefer A.F."/>
            <person name="Nichols A."/>
            <person name="Cepeda A.J."/>
            <person name="Yan W."/>
            <person name="Fan B."/>
            <person name="Jiang Y."/>
            <person name="Adhikari A."/>
            <person name="Zheng C.-J."/>
            <person name="Schuster L."/>
            <person name="Cowan T.M."/>
            <person name="Smanski M.J."/>
            <person name="Chevrette M.G."/>
            <person name="De Carvalho L.P.S."/>
            <person name="Shen B."/>
        </authorList>
    </citation>
    <scope>NUCLEOTIDE SEQUENCE [LARGE SCALE GENOMIC DNA]</scope>
    <source>
        <strain evidence="7 8">NPDC019377</strain>
    </source>
</reference>
<dbReference type="InterPro" id="IPR007848">
    <property type="entry name" value="Small_mtfrase_dom"/>
</dbReference>
<dbReference type="EC" id="2.1.1.297" evidence="1"/>
<evidence type="ECO:0000313" key="7">
    <source>
        <dbReference type="EMBL" id="MFI2229135.1"/>
    </source>
</evidence>
<evidence type="ECO:0000256" key="5">
    <source>
        <dbReference type="ARBA" id="ARBA00048391"/>
    </source>
</evidence>
<dbReference type="RefSeq" id="WP_397059814.1">
    <property type="nucleotide sequence ID" value="NZ_JBIRYL010000001.1"/>
</dbReference>
<dbReference type="InterPro" id="IPR022446">
    <property type="entry name" value="MeTrfrase_put"/>
</dbReference>
<name>A0ABW7VTU6_9NOCA</name>
<feature type="domain" description="Methyltransferase small" evidence="6">
    <location>
        <begin position="87"/>
        <end position="170"/>
    </location>
</feature>